<sequence length="363" mass="41848">MIQKALAQKIVTEVRKLIDEDIVIMNMEGTIIASSDPSRIDHLHEGSLLTMQKKQTLMMTKLDEKKLKGVKAGINLPIFLHQHIIGVIGITGDPKKVAPYGELLKKMTELMIKESYYIEEKERRARNLESFVFDWLELREWDDSFIHRAELLGIDTNVPRQAALLAGQTDGLHPLIHRFDLQHSSDVIVRWGHHRFLLLLTATDKGNIEHRIIEWKEKIENLLHTPVRIGVGSIVAPTHLKQSLRQATRALKAAQSETDIVFDEELTLEMIIDDLRKETKQELIKRTIKPILQEKELLETLSAFFAHNQSLKETAKSLHIHINTLHYRLKKINELTALHPRQTKSLVILYLSLLFLDKEPKES</sequence>
<dbReference type="PANTHER" id="PTHR33744:SF16">
    <property type="entry name" value="CARBOHYDRATE DIACID REGULATOR"/>
    <property type="match status" value="1"/>
</dbReference>
<evidence type="ECO:0000259" key="4">
    <source>
        <dbReference type="Pfam" id="PF17853"/>
    </source>
</evidence>
<dbReference type="Pfam" id="PF17853">
    <property type="entry name" value="GGDEF_2"/>
    <property type="match status" value="1"/>
</dbReference>
<dbReference type="Gene3D" id="1.10.10.2840">
    <property type="entry name" value="PucR C-terminal helix-turn-helix domain"/>
    <property type="match status" value="1"/>
</dbReference>
<comment type="caution">
    <text evidence="5">The sequence shown here is derived from an EMBL/GenBank/DDBJ whole genome shotgun (WGS) entry which is preliminary data.</text>
</comment>
<dbReference type="RefSeq" id="WP_307231661.1">
    <property type="nucleotide sequence ID" value="NZ_JAUSTT010000024.1"/>
</dbReference>
<organism evidence="5 6">
    <name type="scientific">Bacillus chungangensis</name>
    <dbReference type="NCBI Taxonomy" id="587633"/>
    <lineage>
        <taxon>Bacteria</taxon>
        <taxon>Bacillati</taxon>
        <taxon>Bacillota</taxon>
        <taxon>Bacilli</taxon>
        <taxon>Bacillales</taxon>
        <taxon>Bacillaceae</taxon>
        <taxon>Bacillus</taxon>
    </lineage>
</organism>
<proteinExistence type="inferred from homology"/>
<dbReference type="InterPro" id="IPR025736">
    <property type="entry name" value="PucR_C-HTH_dom"/>
</dbReference>
<dbReference type="PANTHER" id="PTHR33744">
    <property type="entry name" value="CARBOHYDRATE DIACID REGULATOR"/>
    <property type="match status" value="1"/>
</dbReference>
<dbReference type="InterPro" id="IPR051448">
    <property type="entry name" value="CdaR-like_regulators"/>
</dbReference>
<dbReference type="InterPro" id="IPR041522">
    <property type="entry name" value="CdaR_GGDEF"/>
</dbReference>
<name>A0ABT9WWF8_9BACI</name>
<evidence type="ECO:0000259" key="3">
    <source>
        <dbReference type="Pfam" id="PF13556"/>
    </source>
</evidence>
<dbReference type="EMBL" id="JAUSTT010000024">
    <property type="protein sequence ID" value="MDQ0177569.1"/>
    <property type="molecule type" value="Genomic_DNA"/>
</dbReference>
<dbReference type="InterPro" id="IPR042070">
    <property type="entry name" value="PucR_C-HTH_sf"/>
</dbReference>
<dbReference type="Pfam" id="PF13556">
    <property type="entry name" value="HTH_30"/>
    <property type="match status" value="1"/>
</dbReference>
<accession>A0ABT9WWF8</accession>
<feature type="domain" description="PucR C-terminal helix-turn-helix" evidence="3">
    <location>
        <begin position="297"/>
        <end position="354"/>
    </location>
</feature>
<dbReference type="Proteomes" id="UP001223586">
    <property type="component" value="Unassembled WGS sequence"/>
</dbReference>
<dbReference type="Pfam" id="PF05651">
    <property type="entry name" value="Diacid_rec"/>
    <property type="match status" value="1"/>
</dbReference>
<gene>
    <name evidence="5" type="ORF">J2S08_003449</name>
</gene>
<feature type="domain" description="CdaR GGDEF-like" evidence="4">
    <location>
        <begin position="142"/>
        <end position="253"/>
    </location>
</feature>
<evidence type="ECO:0000313" key="6">
    <source>
        <dbReference type="Proteomes" id="UP001223586"/>
    </source>
</evidence>
<evidence type="ECO:0000313" key="5">
    <source>
        <dbReference type="EMBL" id="MDQ0177569.1"/>
    </source>
</evidence>
<dbReference type="InterPro" id="IPR008599">
    <property type="entry name" value="Diacid_rec"/>
</dbReference>
<comment type="similarity">
    <text evidence="1">Belongs to the CdaR family.</text>
</comment>
<protein>
    <submittedName>
        <fullName evidence="5">Carbohydrate diacid regulator</fullName>
    </submittedName>
</protein>
<feature type="domain" description="Putative sugar diacid recognition" evidence="2">
    <location>
        <begin position="2"/>
        <end position="135"/>
    </location>
</feature>
<reference evidence="5 6" key="1">
    <citation type="submission" date="2023-07" db="EMBL/GenBank/DDBJ databases">
        <title>Genomic Encyclopedia of Type Strains, Phase IV (KMG-IV): sequencing the most valuable type-strain genomes for metagenomic binning, comparative biology and taxonomic classification.</title>
        <authorList>
            <person name="Goeker M."/>
        </authorList>
    </citation>
    <scope>NUCLEOTIDE SEQUENCE [LARGE SCALE GENOMIC DNA]</scope>
    <source>
        <strain evidence="5 6">DSM 23837</strain>
    </source>
</reference>
<evidence type="ECO:0000256" key="1">
    <source>
        <dbReference type="ARBA" id="ARBA00006754"/>
    </source>
</evidence>
<keyword evidence="6" id="KW-1185">Reference proteome</keyword>
<evidence type="ECO:0000259" key="2">
    <source>
        <dbReference type="Pfam" id="PF05651"/>
    </source>
</evidence>